<evidence type="ECO:0000313" key="4">
    <source>
        <dbReference type="Proteomes" id="UP001159364"/>
    </source>
</evidence>
<dbReference type="NCBIfam" id="TIGR00756">
    <property type="entry name" value="PPR"/>
    <property type="match status" value="5"/>
</dbReference>
<dbReference type="InterPro" id="IPR046849">
    <property type="entry name" value="E2_motif"/>
</dbReference>
<dbReference type="Pfam" id="PF20431">
    <property type="entry name" value="E_motif"/>
    <property type="match status" value="1"/>
</dbReference>
<dbReference type="GO" id="GO:0003723">
    <property type="term" value="F:RNA binding"/>
    <property type="evidence" value="ECO:0007669"/>
    <property type="project" value="InterPro"/>
</dbReference>
<organism evidence="3 4">
    <name type="scientific">Erythroxylum novogranatense</name>
    <dbReference type="NCBI Taxonomy" id="1862640"/>
    <lineage>
        <taxon>Eukaryota</taxon>
        <taxon>Viridiplantae</taxon>
        <taxon>Streptophyta</taxon>
        <taxon>Embryophyta</taxon>
        <taxon>Tracheophyta</taxon>
        <taxon>Spermatophyta</taxon>
        <taxon>Magnoliopsida</taxon>
        <taxon>eudicotyledons</taxon>
        <taxon>Gunneridae</taxon>
        <taxon>Pentapetalae</taxon>
        <taxon>rosids</taxon>
        <taxon>fabids</taxon>
        <taxon>Malpighiales</taxon>
        <taxon>Erythroxylaceae</taxon>
        <taxon>Erythroxylum</taxon>
    </lineage>
</organism>
<feature type="repeat" description="PPR" evidence="2">
    <location>
        <begin position="182"/>
        <end position="212"/>
    </location>
</feature>
<feature type="repeat" description="PPR" evidence="2">
    <location>
        <begin position="248"/>
        <end position="278"/>
    </location>
</feature>
<accession>A0AAV8UE02</accession>
<evidence type="ECO:0008006" key="5">
    <source>
        <dbReference type="Google" id="ProtNLM"/>
    </source>
</evidence>
<dbReference type="AlphaFoldDB" id="A0AAV8UE02"/>
<keyword evidence="1" id="KW-0677">Repeat</keyword>
<protein>
    <recommendedName>
        <fullName evidence="5">Pentatricopeptide repeat-containing protein</fullName>
    </recommendedName>
</protein>
<dbReference type="FunFam" id="1.25.40.10:FF:000422">
    <property type="entry name" value="Pentatricopeptide repeat-containing protein"/>
    <property type="match status" value="1"/>
</dbReference>
<dbReference type="EMBL" id="JAIWQS010000008">
    <property type="protein sequence ID" value="KAJ8900666.1"/>
    <property type="molecule type" value="Genomic_DNA"/>
</dbReference>
<evidence type="ECO:0000256" key="2">
    <source>
        <dbReference type="PROSITE-ProRule" id="PRU00708"/>
    </source>
</evidence>
<dbReference type="PANTHER" id="PTHR47926">
    <property type="entry name" value="PENTATRICOPEPTIDE REPEAT-CONTAINING PROTEIN"/>
    <property type="match status" value="1"/>
</dbReference>
<dbReference type="InterPro" id="IPR011990">
    <property type="entry name" value="TPR-like_helical_dom_sf"/>
</dbReference>
<dbReference type="Gene3D" id="1.25.40.10">
    <property type="entry name" value="Tetratricopeptide repeat domain"/>
    <property type="match status" value="3"/>
</dbReference>
<dbReference type="InterPro" id="IPR046960">
    <property type="entry name" value="PPR_At4g14850-like_plant"/>
</dbReference>
<dbReference type="Proteomes" id="UP001159364">
    <property type="component" value="Linkage Group LG08"/>
</dbReference>
<evidence type="ECO:0000256" key="1">
    <source>
        <dbReference type="ARBA" id="ARBA00022737"/>
    </source>
</evidence>
<dbReference type="Pfam" id="PF01535">
    <property type="entry name" value="PPR"/>
    <property type="match status" value="2"/>
</dbReference>
<evidence type="ECO:0000313" key="3">
    <source>
        <dbReference type="EMBL" id="KAJ8900666.1"/>
    </source>
</evidence>
<dbReference type="FunFam" id="1.25.40.10:FF:000344">
    <property type="entry name" value="Pentatricopeptide repeat-containing protein"/>
    <property type="match status" value="1"/>
</dbReference>
<feature type="repeat" description="PPR" evidence="2">
    <location>
        <begin position="280"/>
        <end position="314"/>
    </location>
</feature>
<dbReference type="Pfam" id="PF13041">
    <property type="entry name" value="PPR_2"/>
    <property type="match status" value="3"/>
</dbReference>
<dbReference type="InterPro" id="IPR046848">
    <property type="entry name" value="E_motif"/>
</dbReference>
<gene>
    <name evidence="3" type="ORF">K2173_025443</name>
</gene>
<dbReference type="Pfam" id="PF12854">
    <property type="entry name" value="PPR_1"/>
    <property type="match status" value="1"/>
</dbReference>
<proteinExistence type="predicted"/>
<dbReference type="InterPro" id="IPR002885">
    <property type="entry name" value="PPR_rpt"/>
</dbReference>
<dbReference type="PANTHER" id="PTHR47926:SF540">
    <property type="entry name" value="PENTATRICOPEPTIDE REPEAT-CONTAINING PROTEIN"/>
    <property type="match status" value="1"/>
</dbReference>
<feature type="repeat" description="PPR" evidence="2">
    <location>
        <begin position="147"/>
        <end position="181"/>
    </location>
</feature>
<keyword evidence="4" id="KW-1185">Reference proteome</keyword>
<dbReference type="PROSITE" id="PS51375">
    <property type="entry name" value="PPR"/>
    <property type="match status" value="4"/>
</dbReference>
<comment type="caution">
    <text evidence="3">The sequence shown here is derived from an EMBL/GenBank/DDBJ whole genome shotgun (WGS) entry which is preliminary data.</text>
</comment>
<name>A0AAV8UE02_9ROSI</name>
<dbReference type="FunFam" id="1.25.40.10:FF:000366">
    <property type="entry name" value="Pentatricopeptide (PPR) repeat-containing protein"/>
    <property type="match status" value="1"/>
</dbReference>
<dbReference type="Pfam" id="PF20430">
    <property type="entry name" value="Eplus_motif"/>
    <property type="match status" value="1"/>
</dbReference>
<dbReference type="GO" id="GO:0009451">
    <property type="term" value="P:RNA modification"/>
    <property type="evidence" value="ECO:0007669"/>
    <property type="project" value="InterPro"/>
</dbReference>
<sequence length="514" mass="58066">MNKLKQIHAHALRNGIDHNGALIIEVLQVPNISYAHKLFNFISKPTTFLFNKLIQAYATQKQLHMCFSLYSQMCFGNCPPNQHSFTFLFGACVSLFSPSQGQMLHTHLVKSGFDSDVFPLTALIDMYGKLSMVQLARKVFDEIPDRDVPIWNSMIAGYARRGDMEEALKLFKSMPKRNVISWTAIISGYSQNAQYAKALDMFLRMEENGVRPNEVTICSALPACANLGALEIGERIEVYARENGLLRNLYVCNALLEMYTRCGKIDVARRVFDEIGKRRNLCTWNSMIMGLAVHGRSHQALQLYDQMTREGSAPDDVTFVGLFLACTHGGMVAKGRQLFETMERKYNIKPKLEHYGCMVDLLGRAGELEEAYRLIQSMPMKPDSVIWGALLGACSFHKNVKFGEIAAEYLFKLEPWNPGNYVILSNIYASAGIWDGVAKLWKLMKGGQITKAAGYSFIEGKGGELHKFIVEDSSHPRSDEIYVTLNEITTKMKPQRNVDDCESERTNFCMMDEI</sequence>
<reference evidence="3 4" key="1">
    <citation type="submission" date="2021-09" db="EMBL/GenBank/DDBJ databases">
        <title>Genomic insights and catalytic innovation underlie evolution of tropane alkaloids biosynthesis.</title>
        <authorList>
            <person name="Wang Y.-J."/>
            <person name="Tian T."/>
            <person name="Huang J.-P."/>
            <person name="Huang S.-X."/>
        </authorList>
    </citation>
    <scope>NUCLEOTIDE SEQUENCE [LARGE SCALE GENOMIC DNA]</scope>
    <source>
        <strain evidence="3">KIB-2018</strain>
        <tissue evidence="3">Leaf</tissue>
    </source>
</reference>
<dbReference type="SUPFAM" id="SSF48452">
    <property type="entry name" value="TPR-like"/>
    <property type="match status" value="1"/>
</dbReference>